<dbReference type="GO" id="GO:0005886">
    <property type="term" value="C:plasma membrane"/>
    <property type="evidence" value="ECO:0007669"/>
    <property type="project" value="UniProtKB-SubCell"/>
</dbReference>
<name>A0A1I6E3D7_9RHOB</name>
<evidence type="ECO:0000256" key="7">
    <source>
        <dbReference type="ARBA" id="ARBA00023136"/>
    </source>
</evidence>
<evidence type="ECO:0000256" key="5">
    <source>
        <dbReference type="ARBA" id="ARBA00022741"/>
    </source>
</evidence>
<evidence type="ECO:0000313" key="10">
    <source>
        <dbReference type="Proteomes" id="UP000199302"/>
    </source>
</evidence>
<dbReference type="InterPro" id="IPR050388">
    <property type="entry name" value="ABC_Ni/Peptide_Import"/>
</dbReference>
<gene>
    <name evidence="9" type="ORF">SAMN04515673_10742</name>
</gene>
<keyword evidence="10" id="KW-1185">Reference proteome</keyword>
<keyword evidence="5" id="KW-0547">Nucleotide-binding</keyword>
<dbReference type="STRING" id="871652.SAMN04515673_10742"/>
<proteinExistence type="inferred from homology"/>
<dbReference type="SUPFAM" id="SSF52540">
    <property type="entry name" value="P-loop containing nucleoside triphosphate hydrolases"/>
    <property type="match status" value="1"/>
</dbReference>
<dbReference type="PANTHER" id="PTHR43297">
    <property type="entry name" value="OLIGOPEPTIDE TRANSPORT ATP-BINDING PROTEIN APPD"/>
    <property type="match status" value="1"/>
</dbReference>
<dbReference type="AlphaFoldDB" id="A0A1I6E3D7"/>
<reference evidence="9 10" key="1">
    <citation type="submission" date="2016-10" db="EMBL/GenBank/DDBJ databases">
        <authorList>
            <person name="de Groot N.N."/>
        </authorList>
    </citation>
    <scope>NUCLEOTIDE SEQUENCE [LARGE SCALE GENOMIC DNA]</scope>
    <source>
        <strain evidence="10">KMM 9023,NRIC 0796,JCM 17311,KCTC 23692</strain>
    </source>
</reference>
<sequence length="333" mass="35388">MKLSPSPLTAQSEAAAPVIDLRGMTVTYPRRDGAPEAVLTGVDLSIAPGEMVGLVGETGAGKTLLARAVMGAIPGGGALAAGEMRYNGQPIADIGEDQSPVRPGRDIAMIVSNPRKELNPVLTVGQQITNVIRHHLGLGREAARARALEMLRAVSIPDPERRMDAWPHELSGGMAQRVVIAIALACDPGLVISDDATSALDVTVQLQVLELLKALVEDKGVAALFITRDIALTAHYCDRLVILYKGEVVEEAPTAAFFDRPQHPYSILLMAAFAHSAALRDGWSAPPLDAGARPACRFAGRCVRRQPRCFAEAPALRPTGAGRRVRCHFPVEG</sequence>
<feature type="domain" description="ABC transporter" evidence="8">
    <location>
        <begin position="21"/>
        <end position="270"/>
    </location>
</feature>
<keyword evidence="7" id="KW-0472">Membrane</keyword>
<dbReference type="InterPro" id="IPR013563">
    <property type="entry name" value="Oligopep_ABC_C"/>
</dbReference>
<dbReference type="PROSITE" id="PS00211">
    <property type="entry name" value="ABC_TRANSPORTER_1"/>
    <property type="match status" value="1"/>
</dbReference>
<dbReference type="Pfam" id="PF08352">
    <property type="entry name" value="oligo_HPY"/>
    <property type="match status" value="1"/>
</dbReference>
<comment type="subcellular location">
    <subcellularLocation>
        <location evidence="1">Cell inner membrane</location>
        <topology evidence="1">Peripheral membrane protein</topology>
    </subcellularLocation>
</comment>
<dbReference type="InterPro" id="IPR003439">
    <property type="entry name" value="ABC_transporter-like_ATP-bd"/>
</dbReference>
<evidence type="ECO:0000256" key="2">
    <source>
        <dbReference type="ARBA" id="ARBA00005417"/>
    </source>
</evidence>
<accession>A0A1I6E3D7</accession>
<evidence type="ECO:0000256" key="3">
    <source>
        <dbReference type="ARBA" id="ARBA00022448"/>
    </source>
</evidence>
<evidence type="ECO:0000259" key="8">
    <source>
        <dbReference type="PROSITE" id="PS50893"/>
    </source>
</evidence>
<dbReference type="NCBIfam" id="TIGR01727">
    <property type="entry name" value="oligo_HPY"/>
    <property type="match status" value="1"/>
</dbReference>
<dbReference type="Gene3D" id="3.40.50.300">
    <property type="entry name" value="P-loop containing nucleotide triphosphate hydrolases"/>
    <property type="match status" value="1"/>
</dbReference>
<dbReference type="Pfam" id="PF00005">
    <property type="entry name" value="ABC_tran"/>
    <property type="match status" value="1"/>
</dbReference>
<dbReference type="SMART" id="SM00382">
    <property type="entry name" value="AAA"/>
    <property type="match status" value="1"/>
</dbReference>
<dbReference type="CDD" id="cd03257">
    <property type="entry name" value="ABC_NikE_OppD_transporters"/>
    <property type="match status" value="1"/>
</dbReference>
<organism evidence="9 10">
    <name type="scientific">Poseidonocella sedimentorum</name>
    <dbReference type="NCBI Taxonomy" id="871652"/>
    <lineage>
        <taxon>Bacteria</taxon>
        <taxon>Pseudomonadati</taxon>
        <taxon>Pseudomonadota</taxon>
        <taxon>Alphaproteobacteria</taxon>
        <taxon>Rhodobacterales</taxon>
        <taxon>Roseobacteraceae</taxon>
        <taxon>Poseidonocella</taxon>
    </lineage>
</organism>
<dbReference type="GO" id="GO:0015833">
    <property type="term" value="P:peptide transport"/>
    <property type="evidence" value="ECO:0007669"/>
    <property type="project" value="InterPro"/>
</dbReference>
<dbReference type="GO" id="GO:0005524">
    <property type="term" value="F:ATP binding"/>
    <property type="evidence" value="ECO:0007669"/>
    <property type="project" value="UniProtKB-KW"/>
</dbReference>
<evidence type="ECO:0000313" key="9">
    <source>
        <dbReference type="EMBL" id="SFR12284.1"/>
    </source>
</evidence>
<dbReference type="PANTHER" id="PTHR43297:SF2">
    <property type="entry name" value="DIPEPTIDE TRANSPORT ATP-BINDING PROTEIN DPPD"/>
    <property type="match status" value="1"/>
</dbReference>
<evidence type="ECO:0000256" key="4">
    <source>
        <dbReference type="ARBA" id="ARBA00022475"/>
    </source>
</evidence>
<evidence type="ECO:0000256" key="6">
    <source>
        <dbReference type="ARBA" id="ARBA00022840"/>
    </source>
</evidence>
<evidence type="ECO:0000256" key="1">
    <source>
        <dbReference type="ARBA" id="ARBA00004417"/>
    </source>
</evidence>
<protein>
    <submittedName>
        <fullName evidence="9">Peptide/nickel transport system ATP-binding protein</fullName>
    </submittedName>
</protein>
<dbReference type="RefSeq" id="WP_177220540.1">
    <property type="nucleotide sequence ID" value="NZ_FOYI01000007.1"/>
</dbReference>
<dbReference type="Proteomes" id="UP000199302">
    <property type="component" value="Unassembled WGS sequence"/>
</dbReference>
<dbReference type="InterPro" id="IPR017871">
    <property type="entry name" value="ABC_transporter-like_CS"/>
</dbReference>
<dbReference type="PROSITE" id="PS50893">
    <property type="entry name" value="ABC_TRANSPORTER_2"/>
    <property type="match status" value="1"/>
</dbReference>
<keyword evidence="4" id="KW-1003">Cell membrane</keyword>
<dbReference type="InterPro" id="IPR003593">
    <property type="entry name" value="AAA+_ATPase"/>
</dbReference>
<dbReference type="EMBL" id="FOYI01000007">
    <property type="protein sequence ID" value="SFR12284.1"/>
    <property type="molecule type" value="Genomic_DNA"/>
</dbReference>
<keyword evidence="3" id="KW-0813">Transport</keyword>
<comment type="similarity">
    <text evidence="2">Belongs to the ABC transporter superfamily.</text>
</comment>
<dbReference type="GO" id="GO:0016887">
    <property type="term" value="F:ATP hydrolysis activity"/>
    <property type="evidence" value="ECO:0007669"/>
    <property type="project" value="InterPro"/>
</dbReference>
<dbReference type="InterPro" id="IPR027417">
    <property type="entry name" value="P-loop_NTPase"/>
</dbReference>
<keyword evidence="6 9" id="KW-0067">ATP-binding</keyword>